<protein>
    <recommendedName>
        <fullName evidence="3">DUF2958 domain-containing protein</fullName>
    </recommendedName>
</protein>
<sequence>MMKLIPEHILQNIPNLYETEDIKDPICQVKLFTPDANWTWYVIEYSKENKDICYGLVKGLETELGYFSLKELEKIKGSFGLPIERDFSFKPIKLSKVKEKL</sequence>
<evidence type="ECO:0000313" key="2">
    <source>
        <dbReference type="Proteomes" id="UP000221384"/>
    </source>
</evidence>
<reference evidence="1 2" key="1">
    <citation type="submission" date="2017-09" db="EMBL/GenBank/DDBJ databases">
        <authorList>
            <person name="Perez-Cataluna A."/>
            <person name="Figueras M.J."/>
            <person name="Salas-Masso N."/>
        </authorList>
    </citation>
    <scope>NUCLEOTIDE SEQUENCE [LARGE SCALE GENOMIC DNA]</scope>
    <source>
        <strain evidence="1 2">F138-33</strain>
    </source>
</reference>
<name>A0ABX4LTE5_9BACT</name>
<accession>A0ABX4LTE5</accession>
<dbReference type="Proteomes" id="UP000221384">
    <property type="component" value="Unassembled WGS sequence"/>
</dbReference>
<organism evidence="1 2">
    <name type="scientific">Malaciobacter canalis</name>
    <dbReference type="NCBI Taxonomy" id="1912871"/>
    <lineage>
        <taxon>Bacteria</taxon>
        <taxon>Pseudomonadati</taxon>
        <taxon>Campylobacterota</taxon>
        <taxon>Epsilonproteobacteria</taxon>
        <taxon>Campylobacterales</taxon>
        <taxon>Arcobacteraceae</taxon>
        <taxon>Malaciobacter</taxon>
    </lineage>
</organism>
<keyword evidence="2" id="KW-1185">Reference proteome</keyword>
<evidence type="ECO:0008006" key="3">
    <source>
        <dbReference type="Google" id="ProtNLM"/>
    </source>
</evidence>
<dbReference type="Pfam" id="PF11171">
    <property type="entry name" value="DUF2958"/>
    <property type="match status" value="1"/>
</dbReference>
<gene>
    <name evidence="1" type="ORF">CPG37_08820</name>
</gene>
<dbReference type="EMBL" id="NWVW01000009">
    <property type="protein sequence ID" value="PHO09593.1"/>
    <property type="molecule type" value="Genomic_DNA"/>
</dbReference>
<proteinExistence type="predicted"/>
<dbReference type="InterPro" id="IPR021341">
    <property type="entry name" value="DUF2958"/>
</dbReference>
<comment type="caution">
    <text evidence="1">The sequence shown here is derived from an EMBL/GenBank/DDBJ whole genome shotgun (WGS) entry which is preliminary data.</text>
</comment>
<evidence type="ECO:0000313" key="1">
    <source>
        <dbReference type="EMBL" id="PHO09593.1"/>
    </source>
</evidence>